<evidence type="ECO:0000313" key="3">
    <source>
        <dbReference type="Proteomes" id="UP001529235"/>
    </source>
</evidence>
<dbReference type="AlphaFoldDB" id="A0ABD4Z6A1"/>
<comment type="caution">
    <text evidence="2">The sequence shown here is derived from an EMBL/GenBank/DDBJ whole genome shotgun (WGS) entry which is preliminary data.</text>
</comment>
<dbReference type="Gene3D" id="3.30.2170.10">
    <property type="entry name" value="archaeoglobus fulgidus dsm 4304 superfamily"/>
    <property type="match status" value="1"/>
</dbReference>
<dbReference type="HAMAP" id="MF_00582">
    <property type="entry name" value="UPF0215"/>
    <property type="match status" value="1"/>
</dbReference>
<organism evidence="2 3">
    <name type="scientific">Ignisphaera cupida</name>
    <dbReference type="NCBI Taxonomy" id="3050454"/>
    <lineage>
        <taxon>Archaea</taxon>
        <taxon>Thermoproteota</taxon>
        <taxon>Thermoprotei</taxon>
        <taxon>Desulfurococcales</taxon>
        <taxon>Desulfurococcaceae</taxon>
        <taxon>Ignisphaera</taxon>
    </lineage>
</organism>
<dbReference type="InterPro" id="IPR002802">
    <property type="entry name" value="Endo_dU"/>
</dbReference>
<proteinExistence type="inferred from homology"/>
<dbReference type="PANTHER" id="PTHR39518">
    <property type="entry name" value="UPF0215 PROTEIN MJ1150"/>
    <property type="match status" value="1"/>
</dbReference>
<accession>A0ABD4Z6A1</accession>
<sequence>MFHNYFLGIDDGYFNILYKRVEPKRKTILVGVLTRNRRIVDIIFNNITIDSLDGTQKVLEIVEDALSLHEVNAVFLDGVTYAGFNIVDPTKIYRIYSIPVITVFRYPLDLEKIYAALKKHFPDHEYRYSVIKHVYMSSNRIRVGDTTLRYFSIGLPIHQAEAILNFLCRYYSYPYPLHVADRIASLLGRLYYEEY</sequence>
<keyword evidence="3" id="KW-1185">Reference proteome</keyword>
<name>A0ABD4Z6A1_9CREN</name>
<gene>
    <name evidence="2" type="ORF">QPL79_00590</name>
</gene>
<dbReference type="Proteomes" id="UP001529235">
    <property type="component" value="Unassembled WGS sequence"/>
</dbReference>
<evidence type="ECO:0000313" key="2">
    <source>
        <dbReference type="EMBL" id="MDK6027865.1"/>
    </source>
</evidence>
<dbReference type="Pfam" id="PF01949">
    <property type="entry name" value="Endo_dU"/>
    <property type="match status" value="1"/>
</dbReference>
<reference evidence="2 3" key="1">
    <citation type="submission" date="2023-05" db="EMBL/GenBank/DDBJ databases">
        <title>A new hyperthermophilic archaea 'Ignisphaera cupida' sp. nov. and description of the family 'Ignisphaeraceae' fam. nov.</title>
        <authorList>
            <person name="Podosokorskaya O.A."/>
            <person name="Elcheninov A.G."/>
            <person name="Klukina A."/>
            <person name="Merkel A.Y."/>
        </authorList>
    </citation>
    <scope>NUCLEOTIDE SEQUENCE [LARGE SCALE GENOMIC DNA]</scope>
    <source>
        <strain evidence="2 3">4213-co</strain>
    </source>
</reference>
<evidence type="ECO:0000256" key="1">
    <source>
        <dbReference type="HAMAP-Rule" id="MF_00582"/>
    </source>
</evidence>
<protein>
    <recommendedName>
        <fullName evidence="1">UPF0215 protein QPL79_00590</fullName>
    </recommendedName>
</protein>
<dbReference type="PANTHER" id="PTHR39518:SF2">
    <property type="entry name" value="UPF0215 PROTEIN MJ1150"/>
    <property type="match status" value="1"/>
</dbReference>
<comment type="similarity">
    <text evidence="1">Belongs to the UPF0215 family.</text>
</comment>
<dbReference type="EMBL" id="JASNVW010000001">
    <property type="protein sequence ID" value="MDK6027865.1"/>
    <property type="molecule type" value="Genomic_DNA"/>
</dbReference>
<dbReference type="PIRSF" id="PIRSF006380">
    <property type="entry name" value="UCP006380"/>
    <property type="match status" value="1"/>
</dbReference>
<dbReference type="RefSeq" id="WP_285272845.1">
    <property type="nucleotide sequence ID" value="NZ_JASNVW010000001.1"/>
</dbReference>